<feature type="domain" description="Integrase catalytic" evidence="1">
    <location>
        <begin position="1"/>
        <end position="166"/>
    </location>
</feature>
<dbReference type="AlphaFoldDB" id="A0AAV1VAU9"/>
<organism evidence="2 3">
    <name type="scientific">Peronospora matthiolae</name>
    <dbReference type="NCBI Taxonomy" id="2874970"/>
    <lineage>
        <taxon>Eukaryota</taxon>
        <taxon>Sar</taxon>
        <taxon>Stramenopiles</taxon>
        <taxon>Oomycota</taxon>
        <taxon>Peronosporomycetes</taxon>
        <taxon>Peronosporales</taxon>
        <taxon>Peronosporaceae</taxon>
        <taxon>Peronospora</taxon>
    </lineage>
</organism>
<protein>
    <recommendedName>
        <fullName evidence="1">Integrase catalytic domain-containing protein</fullName>
    </recommendedName>
</protein>
<dbReference type="GO" id="GO:0015074">
    <property type="term" value="P:DNA integration"/>
    <property type="evidence" value="ECO:0007669"/>
    <property type="project" value="InterPro"/>
</dbReference>
<dbReference type="PANTHER" id="PTHR42648">
    <property type="entry name" value="TRANSPOSASE, PUTATIVE-RELATED"/>
    <property type="match status" value="1"/>
</dbReference>
<dbReference type="GO" id="GO:0003676">
    <property type="term" value="F:nucleic acid binding"/>
    <property type="evidence" value="ECO:0007669"/>
    <property type="project" value="InterPro"/>
</dbReference>
<evidence type="ECO:0000313" key="3">
    <source>
        <dbReference type="Proteomes" id="UP001162060"/>
    </source>
</evidence>
<comment type="caution">
    <text evidence="2">The sequence shown here is derived from an EMBL/GenBank/DDBJ whole genome shotgun (WGS) entry which is preliminary data.</text>
</comment>
<sequence length="243" mass="28075">MLLEVIHSDVCGPMKTPTFSGKRYFVTFIDEYPHYCVVYLLQNKSEVATKFAQFVALAETQTGKRVKTLRSDNGDEYTSRTMSKFCADHGIMQKFTPPYTPQLNGVAEPMNRTLVESARCMMEHAELSKSYWGDAVMIKRTSYVFAVQVVQQVMTSHPTKYGPKRSKLDARSIQCRFIGYSDHEKAYRFEEIKSRRVLVSRDAQFMENVFDSGRRDYVQDGAVVEEEAFMEDEDVPMEDYYLS</sequence>
<gene>
    <name evidence="2" type="ORF">PM001_LOCUS28492</name>
</gene>
<evidence type="ECO:0000259" key="1">
    <source>
        <dbReference type="PROSITE" id="PS50994"/>
    </source>
</evidence>
<dbReference type="InterPro" id="IPR057670">
    <property type="entry name" value="SH3_retrovirus"/>
</dbReference>
<evidence type="ECO:0000313" key="2">
    <source>
        <dbReference type="EMBL" id="CAK7943342.1"/>
    </source>
</evidence>
<dbReference type="EMBL" id="CAKLBY020000299">
    <property type="protein sequence ID" value="CAK7943342.1"/>
    <property type="molecule type" value="Genomic_DNA"/>
</dbReference>
<accession>A0AAV1VAU9</accession>
<proteinExistence type="predicted"/>
<dbReference type="Proteomes" id="UP001162060">
    <property type="component" value="Unassembled WGS sequence"/>
</dbReference>
<dbReference type="Pfam" id="PF00665">
    <property type="entry name" value="rve"/>
    <property type="match status" value="1"/>
</dbReference>
<dbReference type="SUPFAM" id="SSF53098">
    <property type="entry name" value="Ribonuclease H-like"/>
    <property type="match status" value="1"/>
</dbReference>
<dbReference type="InterPro" id="IPR012337">
    <property type="entry name" value="RNaseH-like_sf"/>
</dbReference>
<dbReference type="Gene3D" id="3.30.420.10">
    <property type="entry name" value="Ribonuclease H-like superfamily/Ribonuclease H"/>
    <property type="match status" value="1"/>
</dbReference>
<dbReference type="PROSITE" id="PS50994">
    <property type="entry name" value="INTEGRASE"/>
    <property type="match status" value="1"/>
</dbReference>
<dbReference type="InterPro" id="IPR036397">
    <property type="entry name" value="RNaseH_sf"/>
</dbReference>
<reference evidence="2" key="1">
    <citation type="submission" date="2024-01" db="EMBL/GenBank/DDBJ databases">
        <authorList>
            <person name="Webb A."/>
        </authorList>
    </citation>
    <scope>NUCLEOTIDE SEQUENCE</scope>
    <source>
        <strain evidence="2">Pm1</strain>
    </source>
</reference>
<name>A0AAV1VAU9_9STRA</name>
<dbReference type="InterPro" id="IPR039537">
    <property type="entry name" value="Retrotran_Ty1/copia-like"/>
</dbReference>
<dbReference type="InterPro" id="IPR001584">
    <property type="entry name" value="Integrase_cat-core"/>
</dbReference>
<dbReference type="PANTHER" id="PTHR42648:SF28">
    <property type="entry name" value="TRANSPOSON-ENCODED PROTEIN WITH RIBONUCLEASE H-LIKE AND RETROVIRUS ZINC FINGER-LIKE DOMAINS"/>
    <property type="match status" value="1"/>
</dbReference>
<dbReference type="Pfam" id="PF25597">
    <property type="entry name" value="SH3_retrovirus"/>
    <property type="match status" value="1"/>
</dbReference>